<evidence type="ECO:0000313" key="27">
    <source>
        <dbReference type="Proteomes" id="UP000072605"/>
    </source>
</evidence>
<feature type="binding site" evidence="20">
    <location>
        <position position="22"/>
    </location>
    <ligand>
        <name>UDP-N-acetyl-alpha-D-glucosamine</name>
        <dbReference type="ChEBI" id="CHEBI:57705"/>
    </ligand>
</feature>
<evidence type="ECO:0000256" key="20">
    <source>
        <dbReference type="HAMAP-Rule" id="MF_01631"/>
    </source>
</evidence>
<evidence type="ECO:0000256" key="4">
    <source>
        <dbReference type="ARBA" id="ARBA00007707"/>
    </source>
</evidence>
<dbReference type="Proteomes" id="UP000072605">
    <property type="component" value="Unassembled WGS sequence"/>
</dbReference>
<evidence type="ECO:0000256" key="19">
    <source>
        <dbReference type="ARBA" id="ARBA00049628"/>
    </source>
</evidence>
<dbReference type="NCBIfam" id="NF010934">
    <property type="entry name" value="PRK14354.1"/>
    <property type="match status" value="1"/>
</dbReference>
<dbReference type="GO" id="GO:0016020">
    <property type="term" value="C:membrane"/>
    <property type="evidence" value="ECO:0007669"/>
    <property type="project" value="GOC"/>
</dbReference>
<feature type="binding site" evidence="20">
    <location>
        <position position="439"/>
    </location>
    <ligand>
        <name>acetyl-CoA</name>
        <dbReference type="ChEBI" id="CHEBI:57288"/>
    </ligand>
</feature>
<feature type="binding site" evidence="20">
    <location>
        <position position="422"/>
    </location>
    <ligand>
        <name>acetyl-CoA</name>
        <dbReference type="ChEBI" id="CHEBI:57288"/>
    </ligand>
</feature>
<evidence type="ECO:0000256" key="9">
    <source>
        <dbReference type="ARBA" id="ARBA00022723"/>
    </source>
</evidence>
<feature type="domain" description="Mannose-1-phosphate guanyltransferase C-terminal" evidence="22">
    <location>
        <begin position="264"/>
        <end position="352"/>
    </location>
</feature>
<dbReference type="GO" id="GO:0009252">
    <property type="term" value="P:peptidoglycan biosynthetic process"/>
    <property type="evidence" value="ECO:0007669"/>
    <property type="project" value="UniProtKB-UniRule"/>
</dbReference>
<dbReference type="InterPro" id="IPR005882">
    <property type="entry name" value="Bifunctional_GlmU"/>
</dbReference>
<evidence type="ECO:0000256" key="8">
    <source>
        <dbReference type="ARBA" id="ARBA00022695"/>
    </source>
</evidence>
<accession>A0A0V8GB57</accession>
<comment type="catalytic activity">
    <reaction evidence="18 20">
        <text>N-acetyl-alpha-D-glucosamine 1-phosphate + UTP + H(+) = UDP-N-acetyl-alpha-D-glucosamine + diphosphate</text>
        <dbReference type="Rhea" id="RHEA:13509"/>
        <dbReference type="ChEBI" id="CHEBI:15378"/>
        <dbReference type="ChEBI" id="CHEBI:33019"/>
        <dbReference type="ChEBI" id="CHEBI:46398"/>
        <dbReference type="ChEBI" id="CHEBI:57705"/>
        <dbReference type="ChEBI" id="CHEBI:57776"/>
        <dbReference type="EC" id="2.7.7.23"/>
    </reaction>
</comment>
<comment type="cofactor">
    <cofactor evidence="20">
        <name>Mg(2+)</name>
        <dbReference type="ChEBI" id="CHEBI:18420"/>
    </cofactor>
    <text evidence="20">Binds 1 Mg(2+) ion per subunit.</text>
</comment>
<name>A0A0V8GB57_9BACL</name>
<dbReference type="InterPro" id="IPR029044">
    <property type="entry name" value="Nucleotide-diphossugar_trans"/>
</dbReference>
<comment type="similarity">
    <text evidence="4 20">In the C-terminal section; belongs to the transferase hexapeptide repeat family.</text>
</comment>
<keyword evidence="8 20" id="KW-0548">Nucleotidyltransferase</keyword>
<feature type="binding site" evidence="20">
    <location>
        <position position="365"/>
    </location>
    <ligand>
        <name>UDP-N-acetyl-alpha-D-glucosamine</name>
        <dbReference type="ChEBI" id="CHEBI:57705"/>
    </ligand>
</feature>
<feature type="binding site" evidence="20">
    <location>
        <position position="139"/>
    </location>
    <ligand>
        <name>UDP-N-acetyl-alpha-D-glucosamine</name>
        <dbReference type="ChEBI" id="CHEBI:57705"/>
    </ligand>
</feature>
<evidence type="ECO:0000256" key="16">
    <source>
        <dbReference type="ARBA" id="ARBA00023316"/>
    </source>
</evidence>
<dbReference type="InterPro" id="IPR050065">
    <property type="entry name" value="GlmU-like"/>
</dbReference>
<dbReference type="GO" id="GO:0071555">
    <property type="term" value="P:cell wall organization"/>
    <property type="evidence" value="ECO:0007669"/>
    <property type="project" value="UniProtKB-KW"/>
</dbReference>
<comment type="pathway">
    <text evidence="3 20">Nucleotide-sugar biosynthesis; UDP-N-acetyl-alpha-D-glucosamine biosynthesis; UDP-N-acetyl-alpha-D-glucosamine from N-acetyl-alpha-D-glucosamine 1-phosphate: step 1/1.</text>
</comment>
<feature type="binding site" evidence="20">
    <location>
        <position position="102"/>
    </location>
    <ligand>
        <name>Mg(2+)</name>
        <dbReference type="ChEBI" id="CHEBI:18420"/>
    </ligand>
</feature>
<evidence type="ECO:0000256" key="5">
    <source>
        <dbReference type="ARBA" id="ARBA00007947"/>
    </source>
</evidence>
<keyword evidence="12 20" id="KW-0133">Cell shape</keyword>
<keyword evidence="25" id="KW-0238">DNA-binding</keyword>
<comment type="subunit">
    <text evidence="20">Homotrimer.</text>
</comment>
<dbReference type="GO" id="GO:0003977">
    <property type="term" value="F:UDP-N-acetylglucosamine diphosphorylase activity"/>
    <property type="evidence" value="ECO:0007669"/>
    <property type="project" value="UniProtKB-UniRule"/>
</dbReference>
<dbReference type="InterPro" id="IPR018357">
    <property type="entry name" value="Hexapep_transf_CS"/>
</dbReference>
<evidence type="ECO:0000256" key="10">
    <source>
        <dbReference type="ARBA" id="ARBA00022737"/>
    </source>
</evidence>
<dbReference type="PANTHER" id="PTHR43584:SF3">
    <property type="entry name" value="BIFUNCTIONAL PROTEIN GLMU"/>
    <property type="match status" value="1"/>
</dbReference>
<organism evidence="23 26">
    <name type="scientific">Exiguobacterium indicum</name>
    <dbReference type="NCBI Taxonomy" id="296995"/>
    <lineage>
        <taxon>Bacteria</taxon>
        <taxon>Bacillati</taxon>
        <taxon>Bacillota</taxon>
        <taxon>Bacilli</taxon>
        <taxon>Bacillales</taxon>
        <taxon>Bacillales Family XII. Incertae Sedis</taxon>
        <taxon>Exiguobacterium</taxon>
    </lineage>
</organism>
<dbReference type="InterPro" id="IPR038009">
    <property type="entry name" value="GlmU_C_LbH"/>
</dbReference>
<dbReference type="Proteomes" id="UP001387110">
    <property type="component" value="Unassembled WGS sequence"/>
</dbReference>
<reference evidence="25 28" key="3">
    <citation type="submission" date="2023-12" db="EMBL/GenBank/DDBJ databases">
        <authorList>
            <person name="Easwaran N."/>
            <person name="Lazarus H.P.S."/>
        </authorList>
    </citation>
    <scope>NUCLEOTIDE SEQUENCE [LARGE SCALE GENOMIC DNA]</scope>
    <source>
        <strain evidence="25 28">VIT-2023</strain>
    </source>
</reference>
<evidence type="ECO:0000256" key="14">
    <source>
        <dbReference type="ARBA" id="ARBA00023268"/>
    </source>
</evidence>
<reference evidence="23 26" key="1">
    <citation type="journal article" date="2015" name="Int. J. Syst. Evol. Microbiol.">
        <title>Exiguobacterium enclense sp. nov., isolated from sediment.</title>
        <authorList>
            <person name="Dastager S.G."/>
            <person name="Mawlankar R."/>
            <person name="Sonalkar V.V."/>
            <person name="Thorat M.N."/>
            <person name="Mual P."/>
            <person name="Verma A."/>
            <person name="Krishnamurthi S."/>
            <person name="Tang S.K."/>
            <person name="Li W.J."/>
        </authorList>
    </citation>
    <scope>NUCLEOTIDE SEQUENCE [LARGE SCALE GENOMIC DNA]</scope>
    <source>
        <strain evidence="23 26">NIO-1109</strain>
    </source>
</reference>
<dbReference type="Gene3D" id="3.90.550.10">
    <property type="entry name" value="Spore Coat Polysaccharide Biosynthesis Protein SpsA, Chain A"/>
    <property type="match status" value="1"/>
</dbReference>
<evidence type="ECO:0000256" key="13">
    <source>
        <dbReference type="ARBA" id="ARBA00022984"/>
    </source>
</evidence>
<feature type="binding site" evidence="20">
    <location>
        <position position="154"/>
    </location>
    <ligand>
        <name>UDP-N-acetyl-alpha-D-glucosamine</name>
        <dbReference type="ChEBI" id="CHEBI:57705"/>
    </ligand>
</feature>
<evidence type="ECO:0000313" key="23">
    <source>
        <dbReference type="EMBL" id="KSU47491.1"/>
    </source>
</evidence>
<dbReference type="UniPathway" id="UPA00973"/>
<comment type="similarity">
    <text evidence="5 20">In the N-terminal section; belongs to the N-acetylglucosamine-1-phosphate uridyltransferase family.</text>
</comment>
<dbReference type="EMBL" id="LNQL01000009">
    <property type="protein sequence ID" value="KSU47491.1"/>
    <property type="molecule type" value="Genomic_DNA"/>
</dbReference>
<evidence type="ECO:0000313" key="26">
    <source>
        <dbReference type="Proteomes" id="UP000053797"/>
    </source>
</evidence>
<dbReference type="Gene3D" id="2.160.10.10">
    <property type="entry name" value="Hexapeptide repeat proteins"/>
    <property type="match status" value="1"/>
</dbReference>
<feature type="region of interest" description="Pyrophosphorylase" evidence="20">
    <location>
        <begin position="1"/>
        <end position="229"/>
    </location>
</feature>
<dbReference type="InterPro" id="IPR001451">
    <property type="entry name" value="Hexapep"/>
</dbReference>
<evidence type="ECO:0000313" key="25">
    <source>
        <dbReference type="EMBL" id="MEI4464038.1"/>
    </source>
</evidence>
<dbReference type="GeneID" id="90838953"/>
<dbReference type="PROSITE" id="PS00101">
    <property type="entry name" value="HEXAPEP_TRANSFERASES"/>
    <property type="match status" value="1"/>
</dbReference>
<dbReference type="PANTHER" id="PTHR43584">
    <property type="entry name" value="NUCLEOTIDYL TRANSFERASE"/>
    <property type="match status" value="1"/>
</dbReference>
<comment type="catalytic activity">
    <reaction evidence="17 20">
        <text>alpha-D-glucosamine 1-phosphate + acetyl-CoA = N-acetyl-alpha-D-glucosamine 1-phosphate + CoA + H(+)</text>
        <dbReference type="Rhea" id="RHEA:13725"/>
        <dbReference type="ChEBI" id="CHEBI:15378"/>
        <dbReference type="ChEBI" id="CHEBI:57287"/>
        <dbReference type="ChEBI" id="CHEBI:57288"/>
        <dbReference type="ChEBI" id="CHEBI:57776"/>
        <dbReference type="ChEBI" id="CHEBI:58516"/>
        <dbReference type="EC" id="2.3.1.157"/>
    </reaction>
</comment>
<dbReference type="HAMAP" id="MF_01631">
    <property type="entry name" value="GlmU"/>
    <property type="match status" value="1"/>
</dbReference>
<feature type="binding site" evidence="20">
    <location>
        <position position="72"/>
    </location>
    <ligand>
        <name>UDP-N-acetyl-alpha-D-glucosamine</name>
        <dbReference type="ChEBI" id="CHEBI:57705"/>
    </ligand>
</feature>
<feature type="binding site" evidence="20">
    <location>
        <position position="376"/>
    </location>
    <ligand>
        <name>UDP-N-acetyl-alpha-D-glucosamine</name>
        <dbReference type="ChEBI" id="CHEBI:57705"/>
    </ligand>
</feature>
<keyword evidence="14 20" id="KW-0511">Multifunctional enzyme</keyword>
<dbReference type="RefSeq" id="WP_023466548.1">
    <property type="nucleotide sequence ID" value="NZ_FMYN01000009.1"/>
</dbReference>
<keyword evidence="9 20" id="KW-0479">Metal-binding</keyword>
<keyword evidence="6 20" id="KW-0963">Cytoplasm</keyword>
<feature type="region of interest" description="Linker" evidence="20">
    <location>
        <begin position="230"/>
        <end position="250"/>
    </location>
</feature>
<dbReference type="GO" id="GO:0006048">
    <property type="term" value="P:UDP-N-acetylglucosamine biosynthetic process"/>
    <property type="evidence" value="ECO:0007669"/>
    <property type="project" value="UniProtKB-UniPathway"/>
</dbReference>
<keyword evidence="13 20" id="KW-0573">Peptidoglycan synthesis</keyword>
<comment type="subcellular location">
    <subcellularLocation>
        <location evidence="1 20">Cytoplasm</location>
    </subcellularLocation>
</comment>
<evidence type="ECO:0000256" key="3">
    <source>
        <dbReference type="ARBA" id="ARBA00005208"/>
    </source>
</evidence>
<dbReference type="EC" id="2.3.1.157" evidence="20"/>
<dbReference type="NCBIfam" id="TIGR01173">
    <property type="entry name" value="glmU"/>
    <property type="match status" value="1"/>
</dbReference>
<dbReference type="GO" id="GO:0019134">
    <property type="term" value="F:glucosamine-1-phosphate N-acetyltransferase activity"/>
    <property type="evidence" value="ECO:0007669"/>
    <property type="project" value="UniProtKB-UniRule"/>
</dbReference>
<feature type="binding site" evidence="20">
    <location>
        <position position="169"/>
    </location>
    <ligand>
        <name>UDP-N-acetyl-alpha-D-glucosamine</name>
        <dbReference type="ChEBI" id="CHEBI:57705"/>
    </ligand>
</feature>
<dbReference type="GO" id="GO:0003677">
    <property type="term" value="F:DNA binding"/>
    <property type="evidence" value="ECO:0007669"/>
    <property type="project" value="UniProtKB-KW"/>
</dbReference>
<evidence type="ECO:0000256" key="6">
    <source>
        <dbReference type="ARBA" id="ARBA00022490"/>
    </source>
</evidence>
<dbReference type="Pfam" id="PF00132">
    <property type="entry name" value="Hexapep"/>
    <property type="match status" value="1"/>
</dbReference>
<keyword evidence="7 20" id="KW-0808">Transferase</keyword>
<reference evidence="24 27" key="2">
    <citation type="journal article" date="2016" name="Front. Microbiol.">
        <title>Genomic Resource of Rice Seed Associated Bacteria.</title>
        <authorList>
            <person name="Midha S."/>
            <person name="Bansal K."/>
            <person name="Sharma S."/>
            <person name="Kumar N."/>
            <person name="Patil P.P."/>
            <person name="Chaudhry V."/>
            <person name="Patil P.B."/>
        </authorList>
    </citation>
    <scope>NUCLEOTIDE SEQUENCE [LARGE SCALE GENOMIC DNA]</scope>
    <source>
        <strain evidence="24 27">RSA11</strain>
    </source>
</reference>
<evidence type="ECO:0000313" key="28">
    <source>
        <dbReference type="Proteomes" id="UP001387110"/>
    </source>
</evidence>
<dbReference type="GO" id="GO:0008360">
    <property type="term" value="P:regulation of cell shape"/>
    <property type="evidence" value="ECO:0007669"/>
    <property type="project" value="UniProtKB-KW"/>
</dbReference>
<dbReference type="CDD" id="cd02540">
    <property type="entry name" value="GT2_GlmU_N_bac"/>
    <property type="match status" value="1"/>
</dbReference>
<dbReference type="InterPro" id="IPR005835">
    <property type="entry name" value="NTP_transferase_dom"/>
</dbReference>
<dbReference type="SUPFAM" id="SSF53448">
    <property type="entry name" value="Nucleotide-diphospho-sugar transferases"/>
    <property type="match status" value="1"/>
</dbReference>
<sequence>MNHFAVILAAGKGTRMKSKLYKVLHPVAGKPMVQHVVDQLATLGVKRQVVIVGHGAESVKEVLGTSVEYALQSEQLGTGHAVQMAEPVLGNEQGATLVVCGDTPLLTSETLASLLQHHTETNAKVTVLTALADDPTGYGRIVRGEDGNVSKIVEHKDANAEELAIREINTGTYVFDNEMLFATLKQVKNDNAQGEYYLPDVIEIAKAAGETIAAYAAPTFEETIGVNDRVALAQAETSMRKRTNEYWMRQGVTFVDPSSTYIGPDVTIGSDTVLYPGTQLLGQTVIGSECTIGPNSDIRNSEVADGAIVRQSVVTDSKIGPAAQVGPFAHLRQQAVLGANTRVGNFVEIKKSTFGEGSKSAHLSYVGDATIGENVNLGCGSITVNYDGKNKFQTIIEDDAFIGCNVNLIAPVTVGKNALVAAGSTVTDDVPENGLAIARERQTTKPDYR</sequence>
<evidence type="ECO:0000313" key="24">
    <source>
        <dbReference type="EMBL" id="KTR28053.1"/>
    </source>
</evidence>
<evidence type="ECO:0000256" key="11">
    <source>
        <dbReference type="ARBA" id="ARBA00022842"/>
    </source>
</evidence>
<dbReference type="GO" id="GO:0005737">
    <property type="term" value="C:cytoplasm"/>
    <property type="evidence" value="ECO:0007669"/>
    <property type="project" value="UniProtKB-SubCell"/>
</dbReference>
<dbReference type="EMBL" id="JBAWKY010000009">
    <property type="protein sequence ID" value="MEI4464038.1"/>
    <property type="molecule type" value="Genomic_DNA"/>
</dbReference>
<evidence type="ECO:0000256" key="12">
    <source>
        <dbReference type="ARBA" id="ARBA00022960"/>
    </source>
</evidence>
<keyword evidence="10 20" id="KW-0677">Repeat</keyword>
<dbReference type="Pfam" id="PF25087">
    <property type="entry name" value="GMPPB_C"/>
    <property type="match status" value="1"/>
</dbReference>
<evidence type="ECO:0000256" key="7">
    <source>
        <dbReference type="ARBA" id="ARBA00022679"/>
    </source>
</evidence>
<comment type="pathway">
    <text evidence="2 20">Nucleotide-sugar biosynthesis; UDP-N-acetyl-alpha-D-glucosamine biosynthesis; N-acetyl-alpha-D-glucosamine 1-phosphate from alpha-D-glucosamine 6-phosphate (route II): step 2/2.</text>
</comment>
<feature type="active site" description="Proton acceptor" evidence="20">
    <location>
        <position position="362"/>
    </location>
</feature>
<dbReference type="GO" id="GO:0009245">
    <property type="term" value="P:lipid A biosynthetic process"/>
    <property type="evidence" value="ECO:0007669"/>
    <property type="project" value="UniProtKB-UniRule"/>
</dbReference>
<evidence type="ECO:0000256" key="18">
    <source>
        <dbReference type="ARBA" id="ARBA00048493"/>
    </source>
</evidence>
<keyword evidence="16 20" id="KW-0961">Cell wall biogenesis/degradation</keyword>
<keyword evidence="15 20" id="KW-0012">Acyltransferase</keyword>
<dbReference type="InterPro" id="IPR011004">
    <property type="entry name" value="Trimer_LpxA-like_sf"/>
</dbReference>
<evidence type="ECO:0000259" key="21">
    <source>
        <dbReference type="Pfam" id="PF00483"/>
    </source>
</evidence>
<comment type="function">
    <text evidence="19 20">Catalyzes the last two sequential reactions in the de novo biosynthetic pathway for UDP-N-acetylglucosamine (UDP-GlcNAc). The C-terminal domain catalyzes the transfer of acetyl group from acetyl coenzyme A to glucosamine-1-phosphate (GlcN-1-P) to produce N-acetylglucosamine-1-phosphate (GlcNAc-1-P), which is converted into UDP-GlcNAc by the transfer of uridine 5-monophosphate (from uridine 5-triphosphate), a reaction catalyzed by the N-terminal domain.</text>
</comment>
<dbReference type="InterPro" id="IPR056729">
    <property type="entry name" value="GMPPB_C"/>
</dbReference>
<feature type="binding site" evidence="20">
    <location>
        <begin position="77"/>
        <end position="78"/>
    </location>
    <ligand>
        <name>UDP-N-acetyl-alpha-D-glucosamine</name>
        <dbReference type="ChEBI" id="CHEBI:57705"/>
    </ligand>
</feature>
<dbReference type="SUPFAM" id="SSF51161">
    <property type="entry name" value="Trimeric LpxA-like enzymes"/>
    <property type="match status" value="1"/>
</dbReference>
<feature type="binding site" evidence="20">
    <location>
        <position position="332"/>
    </location>
    <ligand>
        <name>UDP-N-acetyl-alpha-D-glucosamine</name>
        <dbReference type="ChEBI" id="CHEBI:57705"/>
    </ligand>
</feature>
<evidence type="ECO:0000256" key="17">
    <source>
        <dbReference type="ARBA" id="ARBA00048247"/>
    </source>
</evidence>
<dbReference type="EMBL" id="LDQV01000010">
    <property type="protein sequence ID" value="KTR28053.1"/>
    <property type="molecule type" value="Genomic_DNA"/>
</dbReference>
<dbReference type="OrthoDB" id="9775031at2"/>
<comment type="pathway">
    <text evidence="20">Bacterial outer membrane biogenesis; LPS lipid A biosynthesis.</text>
</comment>
<dbReference type="GO" id="GO:0000902">
    <property type="term" value="P:cell morphogenesis"/>
    <property type="evidence" value="ECO:0007669"/>
    <property type="project" value="UniProtKB-UniRule"/>
</dbReference>
<feature type="binding site" evidence="20">
    <location>
        <position position="227"/>
    </location>
    <ligand>
        <name>UDP-N-acetyl-alpha-D-glucosamine</name>
        <dbReference type="ChEBI" id="CHEBI:57705"/>
    </ligand>
</feature>
<feature type="binding site" evidence="20">
    <location>
        <begin position="385"/>
        <end position="386"/>
    </location>
    <ligand>
        <name>acetyl-CoA</name>
        <dbReference type="ChEBI" id="CHEBI:57288"/>
    </ligand>
</feature>
<dbReference type="EC" id="2.7.7.23" evidence="20"/>
<proteinExistence type="inferred from homology"/>
<dbReference type="Proteomes" id="UP000053797">
    <property type="component" value="Unassembled WGS sequence"/>
</dbReference>
<feature type="domain" description="Nucleotidyl transferase" evidence="21">
    <location>
        <begin position="5"/>
        <end position="215"/>
    </location>
</feature>
<keyword evidence="28" id="KW-1185">Reference proteome</keyword>
<dbReference type="CDD" id="cd03353">
    <property type="entry name" value="LbH_GlmU_C"/>
    <property type="match status" value="1"/>
</dbReference>
<dbReference type="AlphaFoldDB" id="A0A0V8GB57"/>
<evidence type="ECO:0000256" key="2">
    <source>
        <dbReference type="ARBA" id="ARBA00005166"/>
    </source>
</evidence>
<gene>
    <name evidence="20 25" type="primary">glmU</name>
    <name evidence="23" type="ORF">AS033_16470</name>
    <name evidence="24" type="ORF">RSA11_02690</name>
    <name evidence="25" type="ORF">SZL87_16550</name>
</gene>
<keyword evidence="11 20" id="KW-0460">Magnesium</keyword>
<comment type="caution">
    <text evidence="20">Lacks conserved residue(s) required for the propagation of feature annotation.</text>
</comment>
<dbReference type="Pfam" id="PF00483">
    <property type="entry name" value="NTP_transferase"/>
    <property type="match status" value="1"/>
</dbReference>
<comment type="caution">
    <text evidence="23">The sequence shown here is derived from an EMBL/GenBank/DDBJ whole genome shotgun (WGS) entry which is preliminary data.</text>
</comment>
<protein>
    <recommendedName>
        <fullName evidence="20">Bifunctional protein GlmU</fullName>
    </recommendedName>
    <domain>
        <recommendedName>
            <fullName evidence="20">UDP-N-acetylglucosamine pyrophosphorylase</fullName>
            <ecNumber evidence="20">2.7.7.23</ecNumber>
        </recommendedName>
        <alternativeName>
            <fullName evidence="20">N-acetylglucosamine-1-phosphate uridyltransferase</fullName>
        </alternativeName>
    </domain>
    <domain>
        <recommendedName>
            <fullName evidence="20">Glucosamine-1-phosphate N-acetyltransferase</fullName>
            <ecNumber evidence="20">2.3.1.157</ecNumber>
        </recommendedName>
    </domain>
</protein>
<dbReference type="UniPathway" id="UPA00113">
    <property type="reaction ID" value="UER00532"/>
</dbReference>
<evidence type="ECO:0000256" key="15">
    <source>
        <dbReference type="ARBA" id="ARBA00023315"/>
    </source>
</evidence>
<feature type="binding site" evidence="20">
    <location>
        <begin position="8"/>
        <end position="11"/>
    </location>
    <ligand>
        <name>UDP-N-acetyl-alpha-D-glucosamine</name>
        <dbReference type="ChEBI" id="CHEBI:57705"/>
    </ligand>
</feature>
<feature type="region of interest" description="N-acetyltransferase" evidence="20">
    <location>
        <begin position="251"/>
        <end position="449"/>
    </location>
</feature>
<feature type="binding site" evidence="20">
    <location>
        <position position="350"/>
    </location>
    <ligand>
        <name>UDP-N-acetyl-alpha-D-glucosamine</name>
        <dbReference type="ChEBI" id="CHEBI:57705"/>
    </ligand>
</feature>
<dbReference type="GO" id="GO:0000287">
    <property type="term" value="F:magnesium ion binding"/>
    <property type="evidence" value="ECO:0007669"/>
    <property type="project" value="UniProtKB-UniRule"/>
</dbReference>
<evidence type="ECO:0000259" key="22">
    <source>
        <dbReference type="Pfam" id="PF25087"/>
    </source>
</evidence>
<feature type="binding site" evidence="20">
    <location>
        <position position="227"/>
    </location>
    <ligand>
        <name>Mg(2+)</name>
        <dbReference type="ChEBI" id="CHEBI:18420"/>
    </ligand>
</feature>
<evidence type="ECO:0000256" key="1">
    <source>
        <dbReference type="ARBA" id="ARBA00004496"/>
    </source>
</evidence>